<dbReference type="Pfam" id="PF25371">
    <property type="entry name" value="DUF7884"/>
    <property type="match status" value="1"/>
</dbReference>
<keyword evidence="9" id="KW-1185">Reference proteome</keyword>
<evidence type="ECO:0000256" key="6">
    <source>
        <dbReference type="SAM" id="MobiDB-lite"/>
    </source>
</evidence>
<keyword evidence="2" id="KW-0489">Methyltransferase</keyword>
<proteinExistence type="inferred from homology"/>
<dbReference type="STRING" id="1054996.SAMN05444414_12045"/>
<accession>A0A1M7BR13</accession>
<feature type="domain" description="DUF7884" evidence="7">
    <location>
        <begin position="24"/>
        <end position="91"/>
    </location>
</feature>
<dbReference type="GO" id="GO:0032259">
    <property type="term" value="P:methylation"/>
    <property type="evidence" value="ECO:0007669"/>
    <property type="project" value="UniProtKB-KW"/>
</dbReference>
<dbReference type="SUPFAM" id="SSF53335">
    <property type="entry name" value="S-adenosyl-L-methionine-dependent methyltransferases"/>
    <property type="match status" value="1"/>
</dbReference>
<evidence type="ECO:0000256" key="1">
    <source>
        <dbReference type="ARBA" id="ARBA00010815"/>
    </source>
</evidence>
<dbReference type="PANTHER" id="PTHR43667">
    <property type="entry name" value="CYCLOPROPANE-FATTY-ACYL-PHOSPHOLIPID SYNTHASE"/>
    <property type="match status" value="1"/>
</dbReference>
<dbReference type="InterPro" id="IPR057206">
    <property type="entry name" value="DUF7884"/>
</dbReference>
<dbReference type="EMBL" id="FRBN01000020">
    <property type="protein sequence ID" value="SHL57394.1"/>
    <property type="molecule type" value="Genomic_DNA"/>
</dbReference>
<organism evidence="8 9">
    <name type="scientific">Roseovarius marisflavi</name>
    <dbReference type="NCBI Taxonomy" id="1054996"/>
    <lineage>
        <taxon>Bacteria</taxon>
        <taxon>Pseudomonadati</taxon>
        <taxon>Pseudomonadota</taxon>
        <taxon>Alphaproteobacteria</taxon>
        <taxon>Rhodobacterales</taxon>
        <taxon>Roseobacteraceae</taxon>
        <taxon>Roseovarius</taxon>
    </lineage>
</organism>
<evidence type="ECO:0000256" key="2">
    <source>
        <dbReference type="ARBA" id="ARBA00022603"/>
    </source>
</evidence>
<evidence type="ECO:0000313" key="9">
    <source>
        <dbReference type="Proteomes" id="UP000184191"/>
    </source>
</evidence>
<dbReference type="Gene3D" id="3.40.50.150">
    <property type="entry name" value="Vaccinia Virus protein VP39"/>
    <property type="match status" value="1"/>
</dbReference>
<evidence type="ECO:0000313" key="8">
    <source>
        <dbReference type="EMBL" id="SHL57394.1"/>
    </source>
</evidence>
<evidence type="ECO:0000259" key="7">
    <source>
        <dbReference type="Pfam" id="PF25371"/>
    </source>
</evidence>
<comment type="similarity">
    <text evidence="1">Belongs to the CFA/CMAS family.</text>
</comment>
<sequence>MTGIWQHALDRMLRTLIKLGSLHVVMPTGGIGVYGDGAGVPVTVRLLDPTTVRHLVMNPELALGESYMNGSLAVDLDDLQGLLELVVRNARHADANPVWWQKLSERLRTALRGLSQRNILTRSRRNVAHHYDLSGQLFDLFLDDDRQYSCGYFRAPDATLEQAQADKKAHIARKLLIKPGMSVLDIGCGWGGMALTLARDHGAKVVGITLSEEQHAYATERVAHAGLSDRIEFRLCDYRQVEGRFDRIVSVGMFEHVGLPHYLDYFAAIRNLLSPDGIALVHTIGWAGTAKATNPWIAKYIFPGGYVPAVSEMMTAVEQNRLWATDIECWRLHYAYTLRHWYDRFRAHENEARALYDDRFTRMWRFYLAASEQTFRHAPQAVFQIQLSPRVDAVPLTRDYQYDTGRTTPRRRPDASRKPVLVARGARTAARSDTPNPHALSFEEKKQ</sequence>
<keyword evidence="4" id="KW-0949">S-adenosyl-L-methionine</keyword>
<dbReference type="InterPro" id="IPR050723">
    <property type="entry name" value="CFA/CMAS"/>
</dbReference>
<dbReference type="InterPro" id="IPR029063">
    <property type="entry name" value="SAM-dependent_MTases_sf"/>
</dbReference>
<dbReference type="GO" id="GO:0008610">
    <property type="term" value="P:lipid biosynthetic process"/>
    <property type="evidence" value="ECO:0007669"/>
    <property type="project" value="InterPro"/>
</dbReference>
<dbReference type="OrthoDB" id="9782855at2"/>
<dbReference type="PIRSF" id="PIRSF003085">
    <property type="entry name" value="CMAS"/>
    <property type="match status" value="1"/>
</dbReference>
<name>A0A1M7BR13_9RHOB</name>
<reference evidence="9" key="1">
    <citation type="submission" date="2016-11" db="EMBL/GenBank/DDBJ databases">
        <authorList>
            <person name="Varghese N."/>
            <person name="Submissions S."/>
        </authorList>
    </citation>
    <scope>NUCLEOTIDE SEQUENCE [LARGE SCALE GENOMIC DNA]</scope>
    <source>
        <strain evidence="9">DSM 29327</strain>
    </source>
</reference>
<dbReference type="GO" id="GO:0008168">
    <property type="term" value="F:methyltransferase activity"/>
    <property type="evidence" value="ECO:0007669"/>
    <property type="project" value="UniProtKB-KW"/>
</dbReference>
<dbReference type="CDD" id="cd02440">
    <property type="entry name" value="AdoMet_MTases"/>
    <property type="match status" value="1"/>
</dbReference>
<dbReference type="Pfam" id="PF02353">
    <property type="entry name" value="CMAS"/>
    <property type="match status" value="1"/>
</dbReference>
<dbReference type="InterPro" id="IPR003333">
    <property type="entry name" value="CMAS"/>
</dbReference>
<evidence type="ECO:0000256" key="4">
    <source>
        <dbReference type="ARBA" id="ARBA00022691"/>
    </source>
</evidence>
<evidence type="ECO:0000256" key="5">
    <source>
        <dbReference type="ARBA" id="ARBA00023098"/>
    </source>
</evidence>
<protein>
    <submittedName>
        <fullName evidence="8">Cyclopropane-fatty-acyl-phospholipid synthase</fullName>
    </submittedName>
</protein>
<dbReference type="AlphaFoldDB" id="A0A1M7BR13"/>
<feature type="region of interest" description="Disordered" evidence="6">
    <location>
        <begin position="402"/>
        <end position="447"/>
    </location>
</feature>
<gene>
    <name evidence="8" type="ORF">SAMN05444414_12045</name>
</gene>
<dbReference type="Proteomes" id="UP000184191">
    <property type="component" value="Unassembled WGS sequence"/>
</dbReference>
<keyword evidence="3" id="KW-0808">Transferase</keyword>
<evidence type="ECO:0000256" key="3">
    <source>
        <dbReference type="ARBA" id="ARBA00022679"/>
    </source>
</evidence>
<dbReference type="PANTHER" id="PTHR43667:SF1">
    <property type="entry name" value="CYCLOPROPANE-FATTY-ACYL-PHOSPHOLIPID SYNTHASE"/>
    <property type="match status" value="1"/>
</dbReference>
<keyword evidence="5" id="KW-0443">Lipid metabolism</keyword>